<gene>
    <name evidence="3" type="ORF">BGZ96_002091</name>
</gene>
<dbReference type="InterPro" id="IPR036291">
    <property type="entry name" value="NAD(P)-bd_dom_sf"/>
</dbReference>
<dbReference type="InterPro" id="IPR002347">
    <property type="entry name" value="SDR_fam"/>
</dbReference>
<dbReference type="Pfam" id="PF00106">
    <property type="entry name" value="adh_short"/>
    <property type="match status" value="1"/>
</dbReference>
<dbReference type="PANTHER" id="PTHR43157:SF31">
    <property type="entry name" value="PHOSPHATIDYLINOSITOL-GLYCAN BIOSYNTHESIS CLASS F PROTEIN"/>
    <property type="match status" value="1"/>
</dbReference>
<comment type="caution">
    <text evidence="3">The sequence shown here is derived from an EMBL/GenBank/DDBJ whole genome shotgun (WGS) entry which is preliminary data.</text>
</comment>
<evidence type="ECO:0000256" key="1">
    <source>
        <dbReference type="ARBA" id="ARBA00023002"/>
    </source>
</evidence>
<dbReference type="EMBL" id="JAAAIM010001380">
    <property type="protein sequence ID" value="KAG0279064.1"/>
    <property type="molecule type" value="Genomic_DNA"/>
</dbReference>
<evidence type="ECO:0008006" key="5">
    <source>
        <dbReference type="Google" id="ProtNLM"/>
    </source>
</evidence>
<accession>A0ABQ7JLC2</accession>
<dbReference type="Gene3D" id="3.40.50.720">
    <property type="entry name" value="NAD(P)-binding Rossmann-like Domain"/>
    <property type="match status" value="1"/>
</dbReference>
<dbReference type="Proteomes" id="UP001194696">
    <property type="component" value="Unassembled WGS sequence"/>
</dbReference>
<sequence length="363" mass="40109">MTTVVLPPRAQWHDRLMLRIAVWSQTMPLALTASIVGVMECVLNLWQALKQRDLTARTLERRQIWIDQSKEANTGQPRVAVVTGGNTGLGFETVKALVEAGYFTVIACRTLSKGQEAIAKIEEQTGIKGQMTVLPLDLSSQESAKAFSHDFKALGYSHLDILVNNAGMMDIPFGLTKEGYEMQFGVNHLGHYTLTLGLLPLLNDAPQGRIIVLSSGAMYSSNDIRYDLLQGPKGYSRLGHYSYSKLANLLFVKALDRRLREFRLKITVNAAHPGACSTDLFRHNPMMNLLMIPARVVCRTPLVGAMTSIYLALAPGLEKVSGEYFFDQIPRTVNPIAADEKAQELLWAKSVEFTGVDLKAGNN</sequence>
<dbReference type="PANTHER" id="PTHR43157">
    <property type="entry name" value="PHOSPHATIDYLINOSITOL-GLYCAN BIOSYNTHESIS CLASS F PROTEIN-RELATED"/>
    <property type="match status" value="1"/>
</dbReference>
<comment type="similarity">
    <text evidence="2">Belongs to the short-chain dehydrogenases/reductases (SDR) family.</text>
</comment>
<dbReference type="SUPFAM" id="SSF51735">
    <property type="entry name" value="NAD(P)-binding Rossmann-fold domains"/>
    <property type="match status" value="1"/>
</dbReference>
<reference evidence="3 4" key="1">
    <citation type="journal article" date="2020" name="Fungal Divers.">
        <title>Resolving the Mortierellaceae phylogeny through synthesis of multi-gene phylogenetics and phylogenomics.</title>
        <authorList>
            <person name="Vandepol N."/>
            <person name="Liber J."/>
            <person name="Desiro A."/>
            <person name="Na H."/>
            <person name="Kennedy M."/>
            <person name="Barry K."/>
            <person name="Grigoriev I.V."/>
            <person name="Miller A.N."/>
            <person name="O'Donnell K."/>
            <person name="Stajich J.E."/>
            <person name="Bonito G."/>
        </authorList>
    </citation>
    <scope>NUCLEOTIDE SEQUENCE [LARGE SCALE GENOMIC DNA]</scope>
    <source>
        <strain evidence="3 4">AD045</strain>
    </source>
</reference>
<name>A0ABQ7JLC2_9FUNG</name>
<proteinExistence type="inferred from homology"/>
<evidence type="ECO:0000256" key="2">
    <source>
        <dbReference type="RuleBase" id="RU000363"/>
    </source>
</evidence>
<keyword evidence="1" id="KW-0560">Oxidoreductase</keyword>
<organism evidence="3 4">
    <name type="scientific">Linnemannia gamsii</name>
    <dbReference type="NCBI Taxonomy" id="64522"/>
    <lineage>
        <taxon>Eukaryota</taxon>
        <taxon>Fungi</taxon>
        <taxon>Fungi incertae sedis</taxon>
        <taxon>Mucoromycota</taxon>
        <taxon>Mortierellomycotina</taxon>
        <taxon>Mortierellomycetes</taxon>
        <taxon>Mortierellales</taxon>
        <taxon>Mortierellaceae</taxon>
        <taxon>Linnemannia</taxon>
    </lineage>
</organism>
<evidence type="ECO:0000313" key="4">
    <source>
        <dbReference type="Proteomes" id="UP001194696"/>
    </source>
</evidence>
<protein>
    <recommendedName>
        <fullName evidence="5">NAD(P)-binding protein</fullName>
    </recommendedName>
</protein>
<evidence type="ECO:0000313" key="3">
    <source>
        <dbReference type="EMBL" id="KAG0279064.1"/>
    </source>
</evidence>
<keyword evidence="4" id="KW-1185">Reference proteome</keyword>
<dbReference type="PRINTS" id="PR00081">
    <property type="entry name" value="GDHRDH"/>
</dbReference>
<dbReference type="PRINTS" id="PR00080">
    <property type="entry name" value="SDRFAMILY"/>
</dbReference>